<proteinExistence type="predicted"/>
<evidence type="ECO:0000313" key="2">
    <source>
        <dbReference type="EMBL" id="KKK90114.1"/>
    </source>
</evidence>
<evidence type="ECO:0000256" key="1">
    <source>
        <dbReference type="SAM" id="MobiDB-lite"/>
    </source>
</evidence>
<name>A0A0F9BHL6_9ZZZZ</name>
<accession>A0A0F9BHL6</accession>
<comment type="caution">
    <text evidence="2">The sequence shown here is derived from an EMBL/GenBank/DDBJ whole genome shotgun (WGS) entry which is preliminary data.</text>
</comment>
<sequence length="61" mass="6331">MKPEELGWSVGILDGEGSVYKLIADTPDERAAAEPGAAPEDEASAPAPDEATAEPPEEPRV</sequence>
<organism evidence="2">
    <name type="scientific">marine sediment metagenome</name>
    <dbReference type="NCBI Taxonomy" id="412755"/>
    <lineage>
        <taxon>unclassified sequences</taxon>
        <taxon>metagenomes</taxon>
        <taxon>ecological metagenomes</taxon>
    </lineage>
</organism>
<dbReference type="EMBL" id="LAZR01049238">
    <property type="protein sequence ID" value="KKK90114.1"/>
    <property type="molecule type" value="Genomic_DNA"/>
</dbReference>
<feature type="compositionally biased region" description="Acidic residues" evidence="1">
    <location>
        <begin position="51"/>
        <end position="61"/>
    </location>
</feature>
<dbReference type="AlphaFoldDB" id="A0A0F9BHL6"/>
<reference evidence="2" key="1">
    <citation type="journal article" date="2015" name="Nature">
        <title>Complex archaea that bridge the gap between prokaryotes and eukaryotes.</title>
        <authorList>
            <person name="Spang A."/>
            <person name="Saw J.H."/>
            <person name="Jorgensen S.L."/>
            <person name="Zaremba-Niedzwiedzka K."/>
            <person name="Martijn J."/>
            <person name="Lind A.E."/>
            <person name="van Eijk R."/>
            <person name="Schleper C."/>
            <person name="Guy L."/>
            <person name="Ettema T.J."/>
        </authorList>
    </citation>
    <scope>NUCLEOTIDE SEQUENCE</scope>
</reference>
<feature type="compositionally biased region" description="Low complexity" evidence="1">
    <location>
        <begin position="33"/>
        <end position="50"/>
    </location>
</feature>
<feature type="region of interest" description="Disordered" evidence="1">
    <location>
        <begin position="23"/>
        <end position="61"/>
    </location>
</feature>
<feature type="non-terminal residue" evidence="2">
    <location>
        <position position="61"/>
    </location>
</feature>
<gene>
    <name evidence="2" type="ORF">LCGC14_2726350</name>
</gene>
<protein>
    <submittedName>
        <fullName evidence="2">Uncharacterized protein</fullName>
    </submittedName>
</protein>